<dbReference type="Proteomes" id="UP000305517">
    <property type="component" value="Unassembled WGS sequence"/>
</dbReference>
<organism evidence="1 2">
    <name type="scientific">Hymenobacter jeollabukensis</name>
    <dbReference type="NCBI Taxonomy" id="2025313"/>
    <lineage>
        <taxon>Bacteria</taxon>
        <taxon>Pseudomonadati</taxon>
        <taxon>Bacteroidota</taxon>
        <taxon>Cytophagia</taxon>
        <taxon>Cytophagales</taxon>
        <taxon>Hymenobacteraceae</taxon>
        <taxon>Hymenobacter</taxon>
    </lineage>
</organism>
<sequence>MRNWHDIEYLQAGTPRQRAAHAALRQLGILATLQSYGPVLAGTIPLAVDVASSDLDLICDVSEAQQPAFGQLLRHHYGQLPGFELRQARWQERPMVVSRFRAVGFDWEIFAQPLPALQQQAVRHLQVEHAVLQAGGENWRRAVQALKAQGLKTEPAFAQLLGLPGDPYVALLALESWSAAELRAYVAGCTTF</sequence>
<dbReference type="EMBL" id="VAJM01000020">
    <property type="protein sequence ID" value="TLM87886.1"/>
    <property type="molecule type" value="Genomic_DNA"/>
</dbReference>
<protein>
    <submittedName>
        <fullName evidence="1">DUF4269 domain-containing protein</fullName>
    </submittedName>
</protein>
<name>A0A5R8WHE0_9BACT</name>
<proteinExistence type="predicted"/>
<dbReference type="InterPro" id="IPR025365">
    <property type="entry name" value="DUF4269"/>
</dbReference>
<dbReference type="OrthoDB" id="6402248at2"/>
<dbReference type="Pfam" id="PF14091">
    <property type="entry name" value="DUF4269"/>
    <property type="match status" value="1"/>
</dbReference>
<dbReference type="RefSeq" id="WP_138082274.1">
    <property type="nucleotide sequence ID" value="NZ_VAJM01000020.1"/>
</dbReference>
<dbReference type="AlphaFoldDB" id="A0A5R8WHE0"/>
<evidence type="ECO:0000313" key="1">
    <source>
        <dbReference type="EMBL" id="TLM87886.1"/>
    </source>
</evidence>
<evidence type="ECO:0000313" key="2">
    <source>
        <dbReference type="Proteomes" id="UP000305517"/>
    </source>
</evidence>
<reference evidence="1 2" key="1">
    <citation type="submission" date="2019-05" db="EMBL/GenBank/DDBJ databases">
        <title>Hymenobacter edaphi sp. nov., isolated from abandoned arsenic-contaminated farmland soil.</title>
        <authorList>
            <person name="Nie L."/>
        </authorList>
    </citation>
    <scope>NUCLEOTIDE SEQUENCE [LARGE SCALE GENOMIC DNA]</scope>
    <source>
        <strain evidence="1 2">1-3-3-8</strain>
    </source>
</reference>
<accession>A0A5R8WHE0</accession>
<gene>
    <name evidence="1" type="ORF">FDY95_24910</name>
</gene>
<keyword evidence="2" id="KW-1185">Reference proteome</keyword>
<comment type="caution">
    <text evidence="1">The sequence shown here is derived from an EMBL/GenBank/DDBJ whole genome shotgun (WGS) entry which is preliminary data.</text>
</comment>